<dbReference type="AlphaFoldDB" id="A0AAW9S9N6"/>
<name>A0AAW9S9N6_9BACT</name>
<dbReference type="Proteomes" id="UP001403385">
    <property type="component" value="Unassembled WGS sequence"/>
</dbReference>
<proteinExistence type="predicted"/>
<protein>
    <submittedName>
        <fullName evidence="1">Uncharacterized protein</fullName>
    </submittedName>
</protein>
<organism evidence="1 2">
    <name type="scientific">Rapidithrix thailandica</name>
    <dbReference type="NCBI Taxonomy" id="413964"/>
    <lineage>
        <taxon>Bacteria</taxon>
        <taxon>Pseudomonadati</taxon>
        <taxon>Bacteroidota</taxon>
        <taxon>Cytophagia</taxon>
        <taxon>Cytophagales</taxon>
        <taxon>Flammeovirgaceae</taxon>
        <taxon>Rapidithrix</taxon>
    </lineage>
</organism>
<evidence type="ECO:0000313" key="1">
    <source>
        <dbReference type="EMBL" id="MEN7549180.1"/>
    </source>
</evidence>
<dbReference type="InterPro" id="IPR011047">
    <property type="entry name" value="Quinoprotein_ADH-like_sf"/>
</dbReference>
<evidence type="ECO:0000313" key="2">
    <source>
        <dbReference type="Proteomes" id="UP001403385"/>
    </source>
</evidence>
<dbReference type="EMBL" id="JBDKWZ010000007">
    <property type="protein sequence ID" value="MEN7549180.1"/>
    <property type="molecule type" value="Genomic_DNA"/>
</dbReference>
<sequence>MTVPIPHIESPRKEVNPNRIIKLNEKLMDGNKLEKGLFLSNSMALLYISYWTSPKAELYKGGIVLFDLKTEQSYVVHEFVKRANPDFYHFPGSDWVVMSNEGYQQETTLSFISLSKQKVYSMTELIPGAQKIHRGINDDSYFDIKLTERGALLVEWRNYDPEAGAKDFIKAEISLISPKGLTDVLYTSSDMPEVKDYSYLPVARFDGHRYHDKNSRKENGMYYYPPSYEDGMSFGGMKAVQAGDYLLQPFVLYRNPQTMEHATMGDASVNGVRIKSTLSTPSSSRFTGFFILNRKDGALLHTFTHSVGVPGPLEVFGNTAAFTVGYHDRKHKKEEYISVVDFTKGKLLARLNYESNLPVTIGFDRIMSSLKFSKDGKEIWGIHTRTNRIFCWKLN</sequence>
<reference evidence="1 2" key="1">
    <citation type="submission" date="2024-04" db="EMBL/GenBank/DDBJ databases">
        <title>Novel genus in family Flammeovirgaceae.</title>
        <authorList>
            <person name="Nguyen T.H."/>
            <person name="Vuong T.Q."/>
            <person name="Le H."/>
            <person name="Kim S.-G."/>
        </authorList>
    </citation>
    <scope>NUCLEOTIDE SEQUENCE [LARGE SCALE GENOMIC DNA]</scope>
    <source>
        <strain evidence="1 2">JCM 23209</strain>
    </source>
</reference>
<keyword evidence="2" id="KW-1185">Reference proteome</keyword>
<gene>
    <name evidence="1" type="ORF">AAG747_14750</name>
</gene>
<dbReference type="SUPFAM" id="SSF50998">
    <property type="entry name" value="Quinoprotein alcohol dehydrogenase-like"/>
    <property type="match status" value="1"/>
</dbReference>
<dbReference type="RefSeq" id="WP_346821949.1">
    <property type="nucleotide sequence ID" value="NZ_JBDKWZ010000007.1"/>
</dbReference>
<comment type="caution">
    <text evidence="1">The sequence shown here is derived from an EMBL/GenBank/DDBJ whole genome shotgun (WGS) entry which is preliminary data.</text>
</comment>
<accession>A0AAW9S9N6</accession>